<feature type="region of interest" description="Disordered" evidence="10">
    <location>
        <begin position="1126"/>
        <end position="1163"/>
    </location>
</feature>
<evidence type="ECO:0000256" key="5">
    <source>
        <dbReference type="ARBA" id="ARBA00023159"/>
    </source>
</evidence>
<feature type="compositionally biased region" description="Polar residues" evidence="10">
    <location>
        <begin position="1414"/>
        <end position="1424"/>
    </location>
</feature>
<evidence type="ECO:0000256" key="4">
    <source>
        <dbReference type="ARBA" id="ARBA00023015"/>
    </source>
</evidence>
<name>A0A834RGR4_SARSC</name>
<feature type="region of interest" description="Disordered" evidence="10">
    <location>
        <begin position="774"/>
        <end position="797"/>
    </location>
</feature>
<feature type="compositionally biased region" description="Polar residues" evidence="10">
    <location>
        <begin position="837"/>
        <end position="847"/>
    </location>
</feature>
<feature type="compositionally biased region" description="Low complexity" evidence="10">
    <location>
        <begin position="899"/>
        <end position="915"/>
    </location>
</feature>
<accession>A0A834RGR4</accession>
<feature type="compositionally biased region" description="Polar residues" evidence="10">
    <location>
        <begin position="1042"/>
        <end position="1069"/>
    </location>
</feature>
<feature type="region of interest" description="Disordered" evidence="10">
    <location>
        <begin position="1290"/>
        <end position="1309"/>
    </location>
</feature>
<feature type="region of interest" description="Disordered" evidence="10">
    <location>
        <begin position="941"/>
        <end position="978"/>
    </location>
</feature>
<feature type="compositionally biased region" description="Low complexity" evidence="10">
    <location>
        <begin position="1392"/>
        <end position="1407"/>
    </location>
</feature>
<comment type="subcellular location">
    <subcellularLocation>
        <location evidence="1 9">Nucleus</location>
    </subcellularLocation>
</comment>
<reference evidence="12" key="2">
    <citation type="submission" date="2020-01" db="EMBL/GenBank/DDBJ databases">
        <authorList>
            <person name="Korhonen P.K.K."/>
            <person name="Guangxu M.G."/>
            <person name="Wang T.W."/>
            <person name="Stroehlein A.J.S."/>
            <person name="Young N.D."/>
            <person name="Ang C.-S.A."/>
            <person name="Fernando D.W.F."/>
            <person name="Lu H.L."/>
            <person name="Taylor S.T."/>
            <person name="Ehtesham M.E.M."/>
            <person name="Najaraj S.H.N."/>
            <person name="Harsha G.H.G."/>
            <person name="Madugundu A.M."/>
            <person name="Renuse S.R."/>
            <person name="Holt D.H."/>
            <person name="Pandey A.P."/>
            <person name="Papenfuss A.P."/>
            <person name="Gasser R.B.G."/>
            <person name="Fischer K.F."/>
        </authorList>
    </citation>
    <scope>NUCLEOTIDE SEQUENCE</scope>
    <source>
        <strain evidence="12">SSS_KF_BRIS2020</strain>
    </source>
</reference>
<keyword evidence="6 9" id="KW-0804">Transcription</keyword>
<dbReference type="InterPro" id="IPR051999">
    <property type="entry name" value="Mediator_complex_subunit_1"/>
</dbReference>
<dbReference type="PANTHER" id="PTHR12881:SF10">
    <property type="entry name" value="MEDIATOR OF RNA POLYMERASE II TRANSCRIPTION SUBUNIT 1"/>
    <property type="match status" value="1"/>
</dbReference>
<gene>
    <name evidence="12" type="ORF">SSS_5127</name>
</gene>
<feature type="compositionally biased region" description="Low complexity" evidence="10">
    <location>
        <begin position="1070"/>
        <end position="1097"/>
    </location>
</feature>
<evidence type="ECO:0000256" key="9">
    <source>
        <dbReference type="RuleBase" id="RU364059"/>
    </source>
</evidence>
<sequence>MATLDVPLQASASLKFNNSNISSNRSNNLNAKMFHNSLIQQQSSSGRISSQSSIKPSNYNRNSFASNLKIATSTSTNSTIQSLFMSRLYAKSNQQKSWTDLTKLIRQCLLEKRSLTIDQTNRTQMQKCLDILQKNIEIVSIPSMIERLETICRQLNLKFTSANLSKCFVHSDMYYVEIEFDLENSKVIDCKISHHIHPPSTCHEMIDVLSRKDFVEFQKHLEGLTSIYKIHTDKSIKEKAFLALNALEKDLENLAEFQKNQINDINNLVHRSPAGVLESRKGGHPMKLTFFVSPYDLIDVKTKTIFPMTVDVIKEKSLGYSVTIGLEDSEQNHRLQIQSLLVVKQQNDGKNLPQFLSHTSMNSQTLPACYVLRLLRPLPICIDMIRKIYKLTGISQKFTTNNETELIALLKEQYLQSDQILSSQEDRDSSKRKSPIPFYTVLSDQSHLYYVNSLNEITDEENNEEPLSSMLIGTVVEKIPFTHPTHVPRILVFLRQQVLFNIILGSVIRNQSKQRYSGVEIFEISYTNITNIYIQFEHPIEHSLATLEIDLKDITQVKCKIHVPGTGSNGSYSKNQPNNSLNDEFVTKVMQKSLSIPITMRSLINKCRELQSKLKDRVLNDEKSFNQSNVIPSSSILLQAMQRPNSNLGEKFDRSNELKPEFYKNSKQNQSDFTQGSTQRNPQQLQTSQNSPLSSKTISKSNFNSKSSTMLMSMLSDIPPSNAEAIKKMTNSGAAQTNINTKKRKRINQTGGEIEYLESGTIKQRRTILLDDHPHQSHHHQSVQIKQESSSDSNDCLSSSSSIIEINECDNKFSKSDDGLNEQLKIIKSLEKISGQKDLTSSNNESKTVLKSEKQTSAKSILTHRAKSLISSPLNEQSDLLSPSIKKERKRKRADSLESKNSSSESLLSSGQSGLSTGSILSNMIKQGQMTKMFPQLYGSGSGAVTQSSKAKKTSPPIGGTNVHGNNNNGGNNFQSSPNLNKLIQAKQHNQFSVSSTIPSTSLSSSSTLTSILNSSRINESDLATGSSAQNSEAMTKRIGTKNATSKKIGLSSNHSNSSLIAQSGSKSPINISVSPTSSGSVASNTQQSSTSTNSNNYSRGKTSVDGFKQQSANISAVNPVSLSATSVSTTTNPSSALKQQQSSKNSSSSSITSPKISSSSTSLLSSALPSTLSSNASTTAKTNLGKVTKKASLTSVVDRLLQKNAVDGSNAVLSLQSSNPTSGTLTSPSTTISAETSTSFVTSSSSITNRNDNNFVKSARQSSESKSKFYRDSQFTIKQGNSGLKMSITKTKSGATSSSSGNSNQSILSSSNAADLISKIGLPVFKSSNKYTIPKIQKPSNVSPSSSPSTISSSSAGQSTITNVVSSTASTSPSTISTQNANNRRTNPTVSSSPSSKASPNSSSQPQHHNRMSGKNITGSGNNKLLFKSPELPPPNSASASPILQSYAHSNKSIVPSSNNSKLFNSFKQSNYGISPGIGSSNNWSSTSSSNVEKHSPKMTISASSPIDQNQSDQQKIASTSTPSSPAECSPLGVDNRSLPLIIPTEQVSDNSNDKKASLSAPSKHNLMKDSTNSSPTAKSTGTSLGSSKTEISSPTASSSSSPTNLMALSSKNLSNFQSVNVAGCTSSSLASLSKSSSLNDLINKISPSNENVTITSSSSSDNTSNDNSQNESKSNTSCSTQPSSSSIAS</sequence>
<dbReference type="PANTHER" id="PTHR12881">
    <property type="entry name" value="MEDIATOR OF RNA POLYMERASE II TRANSCRIPTION SUBUNIT 1"/>
    <property type="match status" value="1"/>
</dbReference>
<dbReference type="GO" id="GO:0003712">
    <property type="term" value="F:transcription coregulator activity"/>
    <property type="evidence" value="ECO:0007669"/>
    <property type="project" value="InterPro"/>
</dbReference>
<dbReference type="OrthoDB" id="2281547at2759"/>
<feature type="region of interest" description="Disordered" evidence="10">
    <location>
        <begin position="1335"/>
        <end position="1443"/>
    </location>
</feature>
<feature type="compositionally biased region" description="Polar residues" evidence="10">
    <location>
        <begin position="1380"/>
        <end position="1391"/>
    </location>
</feature>
<evidence type="ECO:0000313" key="12">
    <source>
        <dbReference type="EMBL" id="KAF7495635.1"/>
    </source>
</evidence>
<dbReference type="EnsemblMetazoa" id="SSS_5127s_mrna">
    <property type="protein sequence ID" value="KAF7495635.1"/>
    <property type="gene ID" value="SSS_5127"/>
</dbReference>
<evidence type="ECO:0000256" key="1">
    <source>
        <dbReference type="ARBA" id="ARBA00004123"/>
    </source>
</evidence>
<dbReference type="EMBL" id="WVUK01000047">
    <property type="protein sequence ID" value="KAF7495635.1"/>
    <property type="molecule type" value="Genomic_DNA"/>
</dbReference>
<keyword evidence="5 9" id="KW-0010">Activator</keyword>
<evidence type="ECO:0000256" key="3">
    <source>
        <dbReference type="ARBA" id="ARBA00020612"/>
    </source>
</evidence>
<evidence type="ECO:0000313" key="13">
    <source>
        <dbReference type="EnsemblMetazoa" id="KAF7495635.1"/>
    </source>
</evidence>
<evidence type="ECO:0000256" key="2">
    <source>
        <dbReference type="ARBA" id="ARBA00006210"/>
    </source>
</evidence>
<feature type="domain" description="Mediator complex subunit Med1" evidence="11">
    <location>
        <begin position="126"/>
        <end position="509"/>
    </location>
</feature>
<evidence type="ECO:0000259" key="11">
    <source>
        <dbReference type="Pfam" id="PF10744"/>
    </source>
</evidence>
<feature type="region of interest" description="Disordered" evidence="10">
    <location>
        <begin position="665"/>
        <end position="703"/>
    </location>
</feature>
<keyword evidence="4 9" id="KW-0805">Transcription regulation</keyword>
<feature type="compositionally biased region" description="Low complexity" evidence="10">
    <location>
        <begin position="1578"/>
        <end position="1608"/>
    </location>
</feature>
<reference evidence="13" key="3">
    <citation type="submission" date="2022-06" db="UniProtKB">
        <authorList>
            <consortium name="EnsemblMetazoa"/>
        </authorList>
    </citation>
    <scope>IDENTIFICATION</scope>
</reference>
<feature type="compositionally biased region" description="Polar residues" evidence="10">
    <location>
        <begin position="1500"/>
        <end position="1528"/>
    </location>
</feature>
<feature type="region of interest" description="Disordered" evidence="10">
    <location>
        <begin position="1477"/>
        <end position="1608"/>
    </location>
</feature>
<feature type="compositionally biased region" description="Low complexity" evidence="10">
    <location>
        <begin position="1650"/>
        <end position="1691"/>
    </location>
</feature>
<reference evidence="14" key="1">
    <citation type="journal article" date="2020" name="PLoS Negl. Trop. Dis.">
        <title>High-quality nuclear genome for Sarcoptes scabiei-A critical resource for a neglected parasite.</title>
        <authorList>
            <person name="Korhonen P.K."/>
            <person name="Gasser R.B."/>
            <person name="Ma G."/>
            <person name="Wang T."/>
            <person name="Stroehlein A.J."/>
            <person name="Young N.D."/>
            <person name="Ang C.S."/>
            <person name="Fernando D.D."/>
            <person name="Lu H.C."/>
            <person name="Taylor S."/>
            <person name="Reynolds S.L."/>
            <person name="Mofiz E."/>
            <person name="Najaraj S.H."/>
            <person name="Gowda H."/>
            <person name="Madugundu A."/>
            <person name="Renuse S."/>
            <person name="Holt D."/>
            <person name="Pandey A."/>
            <person name="Papenfuss A.T."/>
            <person name="Fischer K."/>
        </authorList>
    </citation>
    <scope>NUCLEOTIDE SEQUENCE [LARGE SCALE GENOMIC DNA]</scope>
</reference>
<feature type="compositionally biased region" description="Low complexity" evidence="10">
    <location>
        <begin position="1340"/>
        <end position="1379"/>
    </location>
</feature>
<keyword evidence="14" id="KW-1185">Reference proteome</keyword>
<feature type="compositionally biased region" description="Low complexity" evidence="10">
    <location>
        <begin position="788"/>
        <end position="797"/>
    </location>
</feature>
<dbReference type="Proteomes" id="UP000070412">
    <property type="component" value="Unassembled WGS sequence"/>
</dbReference>
<protein>
    <recommendedName>
        <fullName evidence="3 9">Mediator of RNA polymerase II transcription subunit 1</fullName>
    </recommendedName>
    <alternativeName>
        <fullName evidence="8 9">Mediator complex subunit 1</fullName>
    </alternativeName>
</protein>
<evidence type="ECO:0000256" key="8">
    <source>
        <dbReference type="ARBA" id="ARBA00031254"/>
    </source>
</evidence>
<comment type="similarity">
    <text evidence="2 9">Belongs to the Mediator complex subunit 1 family.</text>
</comment>
<feature type="compositionally biased region" description="Polar residues" evidence="10">
    <location>
        <begin position="1250"/>
        <end position="1263"/>
    </location>
</feature>
<dbReference type="InterPro" id="IPR019680">
    <property type="entry name" value="Mediator_Med1"/>
</dbReference>
<evidence type="ECO:0000256" key="6">
    <source>
        <dbReference type="ARBA" id="ARBA00023163"/>
    </source>
</evidence>
<feature type="compositionally biased region" description="Polar residues" evidence="10">
    <location>
        <begin position="1022"/>
        <end position="1034"/>
    </location>
</feature>
<proteinExistence type="inferred from homology"/>
<feature type="region of interest" description="Disordered" evidence="10">
    <location>
        <begin position="836"/>
        <end position="857"/>
    </location>
</feature>
<evidence type="ECO:0000256" key="10">
    <source>
        <dbReference type="SAM" id="MobiDB-lite"/>
    </source>
</evidence>
<feature type="compositionally biased region" description="Low complexity" evidence="10">
    <location>
        <begin position="959"/>
        <end position="973"/>
    </location>
</feature>
<comment type="function">
    <text evidence="9">Component of the Mediator complex, a coactivator involved in the regulated transcription of nearly all RNA polymerase II-dependent genes. Mediator functions as a bridge to convey information from gene-specific regulatory proteins to the basal RNA polymerase II transcription machinery. Mediator is recruited to promoters by direct interactions with regulatory proteins and serves as a scaffold for the assembly of a functional preinitiation complex with RNA polymerase II and the general transcription factors.</text>
</comment>
<feature type="region of interest" description="Disordered" evidence="10">
    <location>
        <begin position="1244"/>
        <end position="1272"/>
    </location>
</feature>
<evidence type="ECO:0000313" key="14">
    <source>
        <dbReference type="Proteomes" id="UP000070412"/>
    </source>
</evidence>
<dbReference type="GO" id="GO:0016592">
    <property type="term" value="C:mediator complex"/>
    <property type="evidence" value="ECO:0007669"/>
    <property type="project" value="InterPro"/>
</dbReference>
<feature type="compositionally biased region" description="Low complexity" evidence="10">
    <location>
        <begin position="1481"/>
        <end position="1492"/>
    </location>
</feature>
<feature type="region of interest" description="Disordered" evidence="10">
    <location>
        <begin position="1020"/>
        <end position="1105"/>
    </location>
</feature>
<keyword evidence="7 9" id="KW-0539">Nucleus</keyword>
<feature type="region of interest" description="Disordered" evidence="10">
    <location>
        <begin position="873"/>
        <end position="915"/>
    </location>
</feature>
<dbReference type="Pfam" id="PF10744">
    <property type="entry name" value="Med1"/>
    <property type="match status" value="1"/>
</dbReference>
<organism evidence="12">
    <name type="scientific">Sarcoptes scabiei</name>
    <name type="common">Itch mite</name>
    <name type="synonym">Acarus scabiei</name>
    <dbReference type="NCBI Taxonomy" id="52283"/>
    <lineage>
        <taxon>Eukaryota</taxon>
        <taxon>Metazoa</taxon>
        <taxon>Ecdysozoa</taxon>
        <taxon>Arthropoda</taxon>
        <taxon>Chelicerata</taxon>
        <taxon>Arachnida</taxon>
        <taxon>Acari</taxon>
        <taxon>Acariformes</taxon>
        <taxon>Sarcoptiformes</taxon>
        <taxon>Astigmata</taxon>
        <taxon>Psoroptidia</taxon>
        <taxon>Sarcoptoidea</taxon>
        <taxon>Sarcoptidae</taxon>
        <taxon>Sarcoptinae</taxon>
        <taxon>Sarcoptes</taxon>
    </lineage>
</organism>
<evidence type="ECO:0000256" key="7">
    <source>
        <dbReference type="ARBA" id="ARBA00023242"/>
    </source>
</evidence>
<feature type="region of interest" description="Disordered" evidence="10">
    <location>
        <begin position="1649"/>
        <end position="1691"/>
    </location>
</feature>
<dbReference type="GO" id="GO:0045944">
    <property type="term" value="P:positive regulation of transcription by RNA polymerase II"/>
    <property type="evidence" value="ECO:0007669"/>
    <property type="project" value="UniProtKB-ARBA"/>
</dbReference>